<evidence type="ECO:0000313" key="5">
    <source>
        <dbReference type="Proteomes" id="UP000515561"/>
    </source>
</evidence>
<dbReference type="PROSITE" id="PS51272">
    <property type="entry name" value="SLH"/>
    <property type="match status" value="1"/>
</dbReference>
<keyword evidence="3" id="KW-0378">Hydrolase</keyword>
<keyword evidence="2" id="KW-0677">Repeat</keyword>
<dbReference type="AlphaFoldDB" id="A0A6S6R2R7"/>
<evidence type="ECO:0000313" key="4">
    <source>
        <dbReference type="EMBL" id="BCJ96436.1"/>
    </source>
</evidence>
<dbReference type="Gene3D" id="3.40.50.1110">
    <property type="entry name" value="SGNH hydrolase"/>
    <property type="match status" value="1"/>
</dbReference>
<sequence length="608" mass="68641">MYMKKYLFYQRNQESNAEPESNLIRINSDLLYSPERTCGFVIEKNRAEQEALQIPELNSGFEPYYWLKGEDVTKLIDTDKGVSSLSGAEVPICFKADVPEQGNYRVNVTVTALEDTKELIIFAGRRRLLAKKEGIKGGSVFTVDAVVNICDIIPRGITESCKDTSFDLAVIGSNIAISEIFIRQEECPTLYIGGDSTVTDQGTAYPYKPGCSYCGWGQMLSFYVNDKISVSNHAHSGLTTLSFRSEGHYDIVMHLIKPGDYFFLQFAHNDQKLPVLTASGGYRKELLRYIKEIKEKEAIPIIVTPLARNTWKGDGSYNDLLEDYAKVCKEIGQEEDIPVLDLHHYSKEFVTGLGVEDAARYYFPKDYTHSNDYGGFLVAGFIAKAALKVPGLKEVIVKARINKADKELLWIPPVENIVPTAPADFVRGNTSVRTVEFDDIQTALEQSAICYLAENGILSDKTNKFRPQEFINRAEALDWIVKGVRFVPTEVYNDRYEDVVGHEWYAGVVETAFQNDIVPAAMIKDGKLQPLEALKEEEFIVLCINSYKCRKQLKSEKREVLVDSATLWAKKEVEAARNLGIIKDDFRPQEMLTRDRAAGYLKKFVDLL</sequence>
<dbReference type="InterPro" id="IPR013830">
    <property type="entry name" value="SGNH_hydro"/>
</dbReference>
<dbReference type="Proteomes" id="UP000515561">
    <property type="component" value="Chromosome"/>
</dbReference>
<dbReference type="EMBL" id="AP023367">
    <property type="protein sequence ID" value="BCJ96436.1"/>
    <property type="molecule type" value="Genomic_DNA"/>
</dbReference>
<dbReference type="InterPro" id="IPR001119">
    <property type="entry name" value="SLH_dom"/>
</dbReference>
<evidence type="ECO:0000256" key="3">
    <source>
        <dbReference type="ARBA" id="ARBA00022801"/>
    </source>
</evidence>
<protein>
    <submittedName>
        <fullName evidence="4">Uncharacterized protein</fullName>
    </submittedName>
</protein>
<comment type="similarity">
    <text evidence="1">Belongs to the 'GDSL' lipolytic enzyme family.</text>
</comment>
<dbReference type="GO" id="GO:0016787">
    <property type="term" value="F:hydrolase activity"/>
    <property type="evidence" value="ECO:0007669"/>
    <property type="project" value="UniProtKB-KW"/>
</dbReference>
<evidence type="ECO:0000256" key="1">
    <source>
        <dbReference type="ARBA" id="ARBA00008668"/>
    </source>
</evidence>
<proteinExistence type="inferred from homology"/>
<dbReference type="InterPro" id="IPR037459">
    <property type="entry name" value="RhgT-like"/>
</dbReference>
<dbReference type="InterPro" id="IPR036514">
    <property type="entry name" value="SGNH_hydro_sf"/>
</dbReference>
<keyword evidence="5" id="KW-1185">Reference proteome</keyword>
<gene>
    <name evidence="4" type="ORF">acsn021_40050</name>
</gene>
<dbReference type="SUPFAM" id="SSF52266">
    <property type="entry name" value="SGNH hydrolase"/>
    <property type="match status" value="1"/>
</dbReference>
<dbReference type="Pfam" id="PF00395">
    <property type="entry name" value="SLH"/>
    <property type="match status" value="1"/>
</dbReference>
<dbReference type="Pfam" id="PF13472">
    <property type="entry name" value="Lipase_GDSL_2"/>
    <property type="match status" value="1"/>
</dbReference>
<dbReference type="PANTHER" id="PTHR43695">
    <property type="entry name" value="PUTATIVE (AFU_ORTHOLOGUE AFUA_2G17250)-RELATED"/>
    <property type="match status" value="1"/>
</dbReference>
<organism evidence="4 5">
    <name type="scientific">Anaerocolumna cellulosilytica</name>
    <dbReference type="NCBI Taxonomy" id="433286"/>
    <lineage>
        <taxon>Bacteria</taxon>
        <taxon>Bacillati</taxon>
        <taxon>Bacillota</taxon>
        <taxon>Clostridia</taxon>
        <taxon>Lachnospirales</taxon>
        <taxon>Lachnospiraceae</taxon>
        <taxon>Anaerocolumna</taxon>
    </lineage>
</organism>
<dbReference type="CDD" id="cd01821">
    <property type="entry name" value="Rhamnogalacturan_acetylesterase_like"/>
    <property type="match status" value="1"/>
</dbReference>
<reference evidence="4 5" key="1">
    <citation type="journal article" date="2016" name="Int. J. Syst. Evol. Microbiol.">
        <title>Descriptions of Anaerotaenia torta gen. nov., sp. nov. and Anaerocolumna cellulosilytica gen. nov., sp. nov. isolated from a methanogenic reactor of cattle waste.</title>
        <authorList>
            <person name="Uek A."/>
            <person name="Ohtaki Y."/>
            <person name="Kaku N."/>
            <person name="Ueki K."/>
        </authorList>
    </citation>
    <scope>NUCLEOTIDE SEQUENCE [LARGE SCALE GENOMIC DNA]</scope>
    <source>
        <strain evidence="4 5">SN021</strain>
    </source>
</reference>
<dbReference type="KEGG" id="acel:acsn021_40050"/>
<evidence type="ECO:0000256" key="2">
    <source>
        <dbReference type="ARBA" id="ARBA00022737"/>
    </source>
</evidence>
<name>A0A6S6R2R7_9FIRM</name>
<dbReference type="PANTHER" id="PTHR43695:SF1">
    <property type="entry name" value="RHAMNOGALACTURONAN ACETYLESTERASE"/>
    <property type="match status" value="1"/>
</dbReference>
<accession>A0A6S6R2R7</accession>
<dbReference type="RefSeq" id="WP_184095442.1">
    <property type="nucleotide sequence ID" value="NZ_AP023367.1"/>
</dbReference>